<dbReference type="PANTHER" id="PTHR12526:SF630">
    <property type="entry name" value="GLYCOSYLTRANSFERASE"/>
    <property type="match status" value="1"/>
</dbReference>
<dbReference type="AlphaFoldDB" id="A0A6N6MRL6"/>
<organism evidence="2 3">
    <name type="scientific">Pseudotamlana haliotis</name>
    <dbReference type="NCBI Taxonomy" id="2614804"/>
    <lineage>
        <taxon>Bacteria</taxon>
        <taxon>Pseudomonadati</taxon>
        <taxon>Bacteroidota</taxon>
        <taxon>Flavobacteriia</taxon>
        <taxon>Flavobacteriales</taxon>
        <taxon>Flavobacteriaceae</taxon>
        <taxon>Pseudotamlana</taxon>
    </lineage>
</organism>
<comment type="caution">
    <text evidence="2">The sequence shown here is derived from an EMBL/GenBank/DDBJ whole genome shotgun (WGS) entry which is preliminary data.</text>
</comment>
<name>A0A6N6MRL6_9FLAO</name>
<dbReference type="RefSeq" id="WP_150935785.1">
    <property type="nucleotide sequence ID" value="NZ_WAAT01000004.1"/>
</dbReference>
<gene>
    <name evidence="2" type="ORF">F6U93_00505</name>
</gene>
<dbReference type="Gene3D" id="3.40.50.2000">
    <property type="entry name" value="Glycogen Phosphorylase B"/>
    <property type="match status" value="2"/>
</dbReference>
<dbReference type="CDD" id="cd03820">
    <property type="entry name" value="GT4_AmsD-like"/>
    <property type="match status" value="1"/>
</dbReference>
<proteinExistence type="predicted"/>
<feature type="domain" description="Glycosyl transferase family 1" evidence="1">
    <location>
        <begin position="186"/>
        <end position="343"/>
    </location>
</feature>
<evidence type="ECO:0000313" key="2">
    <source>
        <dbReference type="EMBL" id="KAB1071247.1"/>
    </source>
</evidence>
<accession>A0A6N6MRL6</accession>
<evidence type="ECO:0000259" key="1">
    <source>
        <dbReference type="Pfam" id="PF00534"/>
    </source>
</evidence>
<protein>
    <submittedName>
        <fullName evidence="2">Glycosyltransferase family 4 protein</fullName>
    </submittedName>
</protein>
<evidence type="ECO:0000313" key="3">
    <source>
        <dbReference type="Proteomes" id="UP000441333"/>
    </source>
</evidence>
<dbReference type="Proteomes" id="UP000441333">
    <property type="component" value="Unassembled WGS sequence"/>
</dbReference>
<sequence>MKLLYIVNQLNGTTGQERIIAIKTDYFIKEYHYDIVVVALDEEGDVPFFEVNPKIKKYNLPKTKESLFSSLSKMKQVNKILKDENPDVVVVVVDNISGLYIPNFLSNKYKYVYERHNSKSVNYTQDSNSISTKFLNKAKKALLDQGGKAYDKVVLLSDDHIEEWKYLKNIEIISNPLIFYPENYAPLENKRVLAVGRHTHQKGFDFLLKSWLEVVKVHKDWTLDIYGKKDEHSRYVKLAEDYGISQYINFHEPVSNIMDVYLESSIYALSSRFEGFPLVLIETMACGVPAVAFNCPCGVKELITDQEDGFLVEVNDTEAFAKSLMKLIENPKKRKSMGAAARKNILRLSPEEIFPKWKHMFEELIEIN</sequence>
<reference evidence="2 3" key="1">
    <citation type="submission" date="2019-09" db="EMBL/GenBank/DDBJ databases">
        <authorList>
            <person name="Cao W.R."/>
        </authorList>
    </citation>
    <scope>NUCLEOTIDE SEQUENCE [LARGE SCALE GENOMIC DNA]</scope>
    <source>
        <strain evidence="2 3">B1N29</strain>
    </source>
</reference>
<dbReference type="Pfam" id="PF00534">
    <property type="entry name" value="Glycos_transf_1"/>
    <property type="match status" value="1"/>
</dbReference>
<dbReference type="InterPro" id="IPR001296">
    <property type="entry name" value="Glyco_trans_1"/>
</dbReference>
<keyword evidence="3" id="KW-1185">Reference proteome</keyword>
<dbReference type="EMBL" id="WAAT01000004">
    <property type="protein sequence ID" value="KAB1071247.1"/>
    <property type="molecule type" value="Genomic_DNA"/>
</dbReference>
<dbReference type="SUPFAM" id="SSF53756">
    <property type="entry name" value="UDP-Glycosyltransferase/glycogen phosphorylase"/>
    <property type="match status" value="1"/>
</dbReference>
<dbReference type="GO" id="GO:0016757">
    <property type="term" value="F:glycosyltransferase activity"/>
    <property type="evidence" value="ECO:0007669"/>
    <property type="project" value="InterPro"/>
</dbReference>
<keyword evidence="2" id="KW-0808">Transferase</keyword>
<dbReference type="PANTHER" id="PTHR12526">
    <property type="entry name" value="GLYCOSYLTRANSFERASE"/>
    <property type="match status" value="1"/>
</dbReference>